<dbReference type="GO" id="GO:0004575">
    <property type="term" value="F:sucrose alpha-glucosidase activity"/>
    <property type="evidence" value="ECO:0007669"/>
    <property type="project" value="TreeGrafter"/>
</dbReference>
<dbReference type="InterPro" id="IPR017853">
    <property type="entry name" value="GH"/>
</dbReference>
<feature type="domain" description="Glycosyl hydrolase family 13 catalytic" evidence="5">
    <location>
        <begin position="30"/>
        <end position="445"/>
    </location>
</feature>
<dbReference type="PANTHER" id="PTHR10357">
    <property type="entry name" value="ALPHA-AMYLASE FAMILY MEMBER"/>
    <property type="match status" value="1"/>
</dbReference>
<comment type="similarity">
    <text evidence="1">Belongs to the glycosyl hydrolase 13 family.</text>
</comment>
<dbReference type="FunFam" id="3.90.400.10:FF:000004">
    <property type="entry name" value="Oligo-1,6-glucosidase"/>
    <property type="match status" value="1"/>
</dbReference>
<dbReference type="SUPFAM" id="SSF51445">
    <property type="entry name" value="(Trans)glycosidases"/>
    <property type="match status" value="1"/>
</dbReference>
<name>Q9HFG9_TALMI</name>
<protein>
    <submittedName>
        <fullName evidence="6">Putative alpha glucosidase</fullName>
    </submittedName>
</protein>
<dbReference type="Gene3D" id="3.20.20.80">
    <property type="entry name" value="Glycosidases"/>
    <property type="match status" value="1"/>
</dbReference>
<reference evidence="6" key="1">
    <citation type="journal article" date="2001" name="Biochem. Biophys. Res. Commun.">
        <title>Molecular cloning of an alpha-glucosidase-like gene from Penicillium minioluteum and structure prediction of its gene product.</title>
        <authorList>
            <person name="Garcia B."/>
            <person name="Castellanos A."/>
            <person name="Menendez J."/>
            <person name="Pons T."/>
        </authorList>
    </citation>
    <scope>NUCLEOTIDE SEQUENCE</scope>
</reference>
<sequence>MGSISEISQSTAAPKQSRMAAWWKESTVYQIYPASFKDSDGDGVGDLKGIISKLDYIQTLGVDIVWLNPIFSSPQVDMGYDISDYYDIHPPYGTMEDVNVLADGLQKRGMKLLMDLVVNHTSDQHPWFQDAISSVSNPRRDWYIWKKPIIDKDGKPQPPNNWRSYFGGSAWEYDDRSGEYYLHLFAKEQPDLNWENVEVRKAVHRIIRFWLDKGVHGFRMDVINFISKDQSFPDGAIVSDSKWQNGSAHYACGPRLHEYLQEIGAILKEYNAFSVGEMPEVNDCDEIIKAVGFERGELNMIFHFEIVNLDHGENDKITPKNWNMQELKSVVSKWQKFMLENDGWNALYLENHDQPRIVSRFGSDQPEYRELSAKMLAAFLGFQSGTLFIYQGQELGMPNVPRHWGIDQYRDIETLNHWKEVVSEGLADPIVSLGEYRLKSRDNARTPMQWDGSANAGFSTSTPWISVHDDYTTLNAAAQLADKHSVYHFWSTILGLRKAFPDVLVYGSSTSFPVSIRICSATCECQIAAEWRLLSSTFARGLSHGPPLQFSKIKSGGIVLSNYPGRRSLKCISEEPLNLEPLETFLWLEDMEESSRL</sequence>
<evidence type="ECO:0000256" key="3">
    <source>
        <dbReference type="ARBA" id="ARBA00023295"/>
    </source>
</evidence>
<evidence type="ECO:0000256" key="2">
    <source>
        <dbReference type="ARBA" id="ARBA00022801"/>
    </source>
</evidence>
<dbReference type="CAZy" id="GH13">
    <property type="family name" value="Glycoside Hydrolase Family 13"/>
</dbReference>
<dbReference type="GO" id="GO:0004556">
    <property type="term" value="F:alpha-amylase activity"/>
    <property type="evidence" value="ECO:0007669"/>
    <property type="project" value="TreeGrafter"/>
</dbReference>
<dbReference type="GO" id="GO:0005987">
    <property type="term" value="P:sucrose catabolic process"/>
    <property type="evidence" value="ECO:0007669"/>
    <property type="project" value="TreeGrafter"/>
</dbReference>
<dbReference type="EMBL" id="AJ278706">
    <property type="protein sequence ID" value="CAC09327.1"/>
    <property type="molecule type" value="Genomic_DNA"/>
</dbReference>
<dbReference type="SMART" id="SM00642">
    <property type="entry name" value="Aamy"/>
    <property type="match status" value="1"/>
</dbReference>
<dbReference type="InterPro" id="IPR045857">
    <property type="entry name" value="O16G_dom_2"/>
</dbReference>
<dbReference type="GO" id="GO:0000025">
    <property type="term" value="P:maltose catabolic process"/>
    <property type="evidence" value="ECO:0007669"/>
    <property type="project" value="TreeGrafter"/>
</dbReference>
<accession>Q9HFG9</accession>
<keyword evidence="2" id="KW-0378">Hydrolase</keyword>
<gene>
    <name evidence="6" type="primary">dexC</name>
</gene>
<evidence type="ECO:0000313" key="6">
    <source>
        <dbReference type="EMBL" id="CAC09327.1"/>
    </source>
</evidence>
<evidence type="ECO:0000256" key="1">
    <source>
        <dbReference type="ARBA" id="ARBA00008061"/>
    </source>
</evidence>
<organism evidence="6">
    <name type="scientific">Talaromyces minioluteus</name>
    <name type="common">Filamentous fungus</name>
    <name type="synonym">Penicillium minioluteum</name>
    <dbReference type="NCBI Taxonomy" id="28574"/>
    <lineage>
        <taxon>Eukaryota</taxon>
        <taxon>Fungi</taxon>
        <taxon>Dikarya</taxon>
        <taxon>Ascomycota</taxon>
        <taxon>Pezizomycotina</taxon>
        <taxon>Eurotiomycetes</taxon>
        <taxon>Eurotiomycetidae</taxon>
        <taxon>Eurotiales</taxon>
        <taxon>Trichocomaceae</taxon>
        <taxon>Talaromyces</taxon>
        <taxon>Talaromyces sect. Trachyspermi</taxon>
    </lineage>
</organism>
<dbReference type="InterPro" id="IPR006047">
    <property type="entry name" value="GH13_cat_dom"/>
</dbReference>
<keyword evidence="4" id="KW-0462">Maltose metabolism</keyword>
<dbReference type="Gene3D" id="3.90.400.10">
    <property type="entry name" value="Oligo-1,6-glucosidase, Domain 2"/>
    <property type="match status" value="1"/>
</dbReference>
<dbReference type="CDD" id="cd11333">
    <property type="entry name" value="AmyAc_SI_OligoGlu_DGase"/>
    <property type="match status" value="1"/>
</dbReference>
<dbReference type="PANTHER" id="PTHR10357:SF232">
    <property type="entry name" value="GLYCOSYL HYDROLASE FAMILY 13 CATALYTIC DOMAIN-CONTAINING PROTEIN"/>
    <property type="match status" value="1"/>
</dbReference>
<evidence type="ECO:0000256" key="4">
    <source>
        <dbReference type="ARBA" id="ARBA00026248"/>
    </source>
</evidence>
<keyword evidence="3" id="KW-0326">Glycosidase</keyword>
<dbReference type="FunFam" id="3.20.20.80:FF:000064">
    <property type="entry name" value="Oligo-1,6-glucosidase"/>
    <property type="match status" value="2"/>
</dbReference>
<evidence type="ECO:0000259" key="5">
    <source>
        <dbReference type="SMART" id="SM00642"/>
    </source>
</evidence>
<proteinExistence type="inferred from homology"/>
<dbReference type="GO" id="GO:0033934">
    <property type="term" value="F:glucan 1,4-alpha-maltotriohydrolase activity"/>
    <property type="evidence" value="ECO:0007669"/>
    <property type="project" value="TreeGrafter"/>
</dbReference>
<dbReference type="PIR" id="JC7615">
    <property type="entry name" value="JC7615"/>
</dbReference>
<dbReference type="GO" id="GO:0004574">
    <property type="term" value="F:oligo-1,6-glucosidase activity"/>
    <property type="evidence" value="ECO:0007669"/>
    <property type="project" value="TreeGrafter"/>
</dbReference>
<dbReference type="AlphaFoldDB" id="Q9HFG9"/>
<dbReference type="Pfam" id="PF00128">
    <property type="entry name" value="Alpha-amylase"/>
    <property type="match status" value="1"/>
</dbReference>